<evidence type="ECO:0000313" key="12">
    <source>
        <dbReference type="EMBL" id="QXJ22105.1"/>
    </source>
</evidence>
<keyword evidence="7 10" id="KW-0328">Glycosyltransferase</keyword>
<evidence type="ECO:0000256" key="1">
    <source>
        <dbReference type="ARBA" id="ARBA00002678"/>
    </source>
</evidence>
<dbReference type="PROSITE" id="PS01240">
    <property type="entry name" value="PNP_MTAP_2"/>
    <property type="match status" value="1"/>
</dbReference>
<dbReference type="Proteomes" id="UP001049518">
    <property type="component" value="Chromosome"/>
</dbReference>
<name>A0ABX8QTE9_9ACTN</name>
<evidence type="ECO:0000256" key="4">
    <source>
        <dbReference type="ARBA" id="ARBA00011233"/>
    </source>
</evidence>
<evidence type="ECO:0000256" key="8">
    <source>
        <dbReference type="ARBA" id="ARBA00022679"/>
    </source>
</evidence>
<reference evidence="12" key="1">
    <citation type="submission" date="2020-07" db="EMBL/GenBank/DDBJ databases">
        <authorList>
            <person name="Tarantini F.S."/>
            <person name="Hong K.W."/>
            <person name="Chan K.G."/>
        </authorList>
    </citation>
    <scope>NUCLEOTIDE SEQUENCE</scope>
    <source>
        <strain evidence="12">32-07</strain>
    </source>
</reference>
<sequence>MSEASGLTGNVTFVSNDTFALARDAADLLRTRTSIDSFDAALVMGSGWVPAADALGETIAEVPVTELPGFAPPAVEGHAGRIRVVECGGRRALVFLGRTHLYEGRGVDAVVHGVRTAVAAGVKTVVLTNAAGGLRPEHQRVGDPVLIADHLNLSGANPLTGTTFLDLTEAYSGRLRALAKEVDPTLSEGVYAALRGPTYETPAEVRMLRTLGADMVGMSTVLETIAARQGGAEVLGISLVTNIGAGLSDEPLDHEEVLEAGRAAAGRMGALLGTVLSKI</sequence>
<organism evidence="12 13">
    <name type="scientific">Actinomadura graeca</name>
    <dbReference type="NCBI Taxonomy" id="2750812"/>
    <lineage>
        <taxon>Bacteria</taxon>
        <taxon>Bacillati</taxon>
        <taxon>Actinomycetota</taxon>
        <taxon>Actinomycetes</taxon>
        <taxon>Streptosporangiales</taxon>
        <taxon>Thermomonosporaceae</taxon>
        <taxon>Actinomadura</taxon>
    </lineage>
</organism>
<evidence type="ECO:0000256" key="2">
    <source>
        <dbReference type="ARBA" id="ARBA00005058"/>
    </source>
</evidence>
<dbReference type="PIRSF" id="PIRSF000477">
    <property type="entry name" value="PurNPase"/>
    <property type="match status" value="1"/>
</dbReference>
<proteinExistence type="inferred from homology"/>
<keyword evidence="13" id="KW-1185">Reference proteome</keyword>
<dbReference type="NCBIfam" id="NF006054">
    <property type="entry name" value="PRK08202.1"/>
    <property type="match status" value="1"/>
</dbReference>
<evidence type="ECO:0000256" key="6">
    <source>
        <dbReference type="ARBA" id="ARBA00013834"/>
    </source>
</evidence>
<dbReference type="CDD" id="cd09009">
    <property type="entry name" value="PNP-EcPNPII_like"/>
    <property type="match status" value="1"/>
</dbReference>
<comment type="pathway">
    <text evidence="2 10">Purine metabolism; purine nucleoside salvage.</text>
</comment>
<dbReference type="PANTHER" id="PTHR11904:SF9">
    <property type="entry name" value="PURINE NUCLEOSIDE PHOSPHORYLASE-RELATED"/>
    <property type="match status" value="1"/>
</dbReference>
<dbReference type="SUPFAM" id="SSF53167">
    <property type="entry name" value="Purine and uridine phosphorylases"/>
    <property type="match status" value="1"/>
</dbReference>
<dbReference type="NCBIfam" id="TIGR01697">
    <property type="entry name" value="PNPH-PUNA-XAPA"/>
    <property type="match status" value="1"/>
</dbReference>
<protein>
    <recommendedName>
        <fullName evidence="6 10">Purine nucleoside phosphorylase</fullName>
        <ecNumber evidence="5 10">2.4.2.1</ecNumber>
    </recommendedName>
    <alternativeName>
        <fullName evidence="10">Inosine-guanosine phosphorylase</fullName>
    </alternativeName>
</protein>
<keyword evidence="8 10" id="KW-0808">Transferase</keyword>
<dbReference type="Pfam" id="PF01048">
    <property type="entry name" value="PNP_UDP_1"/>
    <property type="match status" value="1"/>
</dbReference>
<comment type="similarity">
    <text evidence="3 10">Belongs to the PNP/MTAP phosphorylase family.</text>
</comment>
<dbReference type="InterPro" id="IPR011268">
    <property type="entry name" value="Purine_phosphorylase"/>
</dbReference>
<dbReference type="Gene3D" id="3.40.50.1580">
    <property type="entry name" value="Nucleoside phosphorylase domain"/>
    <property type="match status" value="1"/>
</dbReference>
<evidence type="ECO:0000259" key="11">
    <source>
        <dbReference type="Pfam" id="PF01048"/>
    </source>
</evidence>
<evidence type="ECO:0000256" key="3">
    <source>
        <dbReference type="ARBA" id="ARBA00006751"/>
    </source>
</evidence>
<evidence type="ECO:0000256" key="5">
    <source>
        <dbReference type="ARBA" id="ARBA00011886"/>
    </source>
</evidence>
<dbReference type="PANTHER" id="PTHR11904">
    <property type="entry name" value="METHYLTHIOADENOSINE/PURINE NUCLEOSIDE PHOSPHORYLASE"/>
    <property type="match status" value="1"/>
</dbReference>
<dbReference type="EC" id="2.4.2.1" evidence="5 10"/>
<evidence type="ECO:0000256" key="10">
    <source>
        <dbReference type="PIRNR" id="PIRNR000477"/>
    </source>
</evidence>
<comment type="subunit">
    <text evidence="4">Homotrimer.</text>
</comment>
<dbReference type="InterPro" id="IPR018099">
    <property type="entry name" value="Purine_phosphorylase-2_CS"/>
</dbReference>
<dbReference type="GO" id="GO:0004731">
    <property type="term" value="F:purine-nucleoside phosphorylase activity"/>
    <property type="evidence" value="ECO:0007669"/>
    <property type="project" value="UniProtKB-EC"/>
</dbReference>
<feature type="domain" description="Nucleoside phosphorylase" evidence="11">
    <location>
        <begin position="41"/>
        <end position="276"/>
    </location>
</feature>
<dbReference type="NCBIfam" id="TIGR01698">
    <property type="entry name" value="PUNP"/>
    <property type="match status" value="1"/>
</dbReference>
<evidence type="ECO:0000256" key="9">
    <source>
        <dbReference type="ARBA" id="ARBA00048556"/>
    </source>
</evidence>
<comment type="catalytic activity">
    <reaction evidence="9">
        <text>a purine 2'-deoxy-D-ribonucleoside + phosphate = a purine nucleobase + 2-deoxy-alpha-D-ribose 1-phosphate</text>
        <dbReference type="Rhea" id="RHEA:36431"/>
        <dbReference type="ChEBI" id="CHEBI:26386"/>
        <dbReference type="ChEBI" id="CHEBI:43474"/>
        <dbReference type="ChEBI" id="CHEBI:57259"/>
        <dbReference type="ChEBI" id="CHEBI:142361"/>
        <dbReference type="EC" id="2.4.2.1"/>
    </reaction>
</comment>
<dbReference type="InterPro" id="IPR035994">
    <property type="entry name" value="Nucleoside_phosphorylase_sf"/>
</dbReference>
<dbReference type="EMBL" id="CP059572">
    <property type="protein sequence ID" value="QXJ22105.1"/>
    <property type="molecule type" value="Genomic_DNA"/>
</dbReference>
<evidence type="ECO:0000256" key="7">
    <source>
        <dbReference type="ARBA" id="ARBA00022676"/>
    </source>
</evidence>
<evidence type="ECO:0000313" key="13">
    <source>
        <dbReference type="Proteomes" id="UP001049518"/>
    </source>
</evidence>
<dbReference type="InterPro" id="IPR000845">
    <property type="entry name" value="Nucleoside_phosphorylase_d"/>
</dbReference>
<gene>
    <name evidence="12" type="ORF">AGRA3207_003052</name>
</gene>
<comment type="function">
    <text evidence="1">The purine nucleoside phosphorylases catalyze the phosphorolytic breakdown of the N-glycosidic bond in the beta-(deoxy)ribonucleoside molecules, with the formation of the corresponding free purine bases and pentose-1-phosphate. Cleaves guanosine, inosine, 2'-deoxyguanosine and 2'-deoxyinosine.</text>
</comment>
<accession>A0ABX8QTE9</accession>
<dbReference type="InterPro" id="IPR011269">
    <property type="entry name" value="PUNP"/>
</dbReference>